<sequence length="136" mass="14399">MPRPDPLRALGLLRRLELEEARRSFAGKLRAEDRAAVALDRVTQELAAEVGGAAAAAYAAWLPGARARVAQAATLHTATDAALTVAQQAVAVASRAEQLVVEEAARRARDRRAARHARADRLLGDLGGRPVKPPSA</sequence>
<evidence type="ECO:0000313" key="3">
    <source>
        <dbReference type="Proteomes" id="UP000765160"/>
    </source>
</evidence>
<organism evidence="2 3">
    <name type="scientific">Falsiroseomonas frigidaquae</name>
    <dbReference type="NCBI Taxonomy" id="487318"/>
    <lineage>
        <taxon>Bacteria</taxon>
        <taxon>Pseudomonadati</taxon>
        <taxon>Pseudomonadota</taxon>
        <taxon>Alphaproteobacteria</taxon>
        <taxon>Acetobacterales</taxon>
        <taxon>Roseomonadaceae</taxon>
        <taxon>Falsiroseomonas</taxon>
    </lineage>
</organism>
<accession>A0ABX1F345</accession>
<reference evidence="2 3" key="1">
    <citation type="submission" date="2020-03" db="EMBL/GenBank/DDBJ databases">
        <title>Roseomonas selenitidurans sp. nov. isolated from soil.</title>
        <authorList>
            <person name="Liu H."/>
        </authorList>
    </citation>
    <scope>NUCLEOTIDE SEQUENCE [LARGE SCALE GENOMIC DNA]</scope>
    <source>
        <strain evidence="2 3">JCM 15073</strain>
    </source>
</reference>
<dbReference type="Proteomes" id="UP000765160">
    <property type="component" value="Unassembled WGS sequence"/>
</dbReference>
<evidence type="ECO:0000313" key="2">
    <source>
        <dbReference type="EMBL" id="NKE46767.1"/>
    </source>
</evidence>
<dbReference type="EMBL" id="JAAVTX010000005">
    <property type="protein sequence ID" value="NKE46767.1"/>
    <property type="molecule type" value="Genomic_DNA"/>
</dbReference>
<gene>
    <name evidence="2" type="ORF">HB662_18445</name>
</gene>
<name>A0ABX1F345_9PROT</name>
<keyword evidence="3" id="KW-1185">Reference proteome</keyword>
<comment type="caution">
    <text evidence="2">The sequence shown here is derived from an EMBL/GenBank/DDBJ whole genome shotgun (WGS) entry which is preliminary data.</text>
</comment>
<evidence type="ECO:0008006" key="4">
    <source>
        <dbReference type="Google" id="ProtNLM"/>
    </source>
</evidence>
<proteinExistence type="predicted"/>
<feature type="region of interest" description="Disordered" evidence="1">
    <location>
        <begin position="110"/>
        <end position="136"/>
    </location>
</feature>
<evidence type="ECO:0000256" key="1">
    <source>
        <dbReference type="SAM" id="MobiDB-lite"/>
    </source>
</evidence>
<protein>
    <recommendedName>
        <fullName evidence="4">Flagellar FliJ protein</fullName>
    </recommendedName>
</protein>
<dbReference type="RefSeq" id="WP_168051367.1">
    <property type="nucleotide sequence ID" value="NZ_JAATJR010000005.1"/>
</dbReference>